<comment type="function">
    <text evidence="12">DNA-dependent RNA polymerase catalyzes the transcription of DNA into RNA using the four ribonucleoside triphosphates as substrates.</text>
</comment>
<dbReference type="PANTHER" id="PTHR19376:SF37">
    <property type="entry name" value="DNA-DIRECTED RNA POLYMERASE II SUBUNIT RPB1"/>
    <property type="match status" value="1"/>
</dbReference>
<evidence type="ECO:0000256" key="2">
    <source>
        <dbReference type="ARBA" id="ARBA00006460"/>
    </source>
</evidence>
<evidence type="ECO:0000313" key="15">
    <source>
        <dbReference type="EMBL" id="CAI0559455.1"/>
    </source>
</evidence>
<evidence type="ECO:0000256" key="5">
    <source>
        <dbReference type="ARBA" id="ARBA00022695"/>
    </source>
</evidence>
<dbReference type="SMART" id="SM00663">
    <property type="entry name" value="RPOLA_N"/>
    <property type="match status" value="1"/>
</dbReference>
<feature type="domain" description="RNA polymerase N-terminal" evidence="14">
    <location>
        <begin position="242"/>
        <end position="368"/>
    </location>
</feature>
<dbReference type="Gene3D" id="4.10.860.120">
    <property type="entry name" value="RNA polymerase II, clamp domain"/>
    <property type="match status" value="2"/>
</dbReference>
<keyword evidence="7" id="KW-0862">Zinc</keyword>
<dbReference type="Gene3D" id="3.30.1490.180">
    <property type="entry name" value="RNA polymerase ii"/>
    <property type="match status" value="1"/>
</dbReference>
<dbReference type="FunFam" id="4.10.860.120:FF:000003">
    <property type="entry name" value="DNA-directed RNA polymerase subunit"/>
    <property type="match status" value="1"/>
</dbReference>
<dbReference type="InterPro" id="IPR007080">
    <property type="entry name" value="RNA_pol_Rpb1_1"/>
</dbReference>
<protein>
    <recommendedName>
        <fullName evidence="12">DNA-directed RNA polymerase subunit</fullName>
        <ecNumber evidence="12">2.7.7.6</ecNumber>
    </recommendedName>
</protein>
<evidence type="ECO:0000256" key="4">
    <source>
        <dbReference type="ARBA" id="ARBA00022679"/>
    </source>
</evidence>
<keyword evidence="16" id="KW-1185">Reference proteome</keyword>
<dbReference type="AlphaFoldDB" id="A0AAV0RPE2"/>
<keyword evidence="4 12" id="KW-0808">Transferase</keyword>
<sequence length="368" mass="41988">MDIRFPFSPAEVAKVRCVQFGILSPDEIRQMSVVQIEHSETTERGKPKVAGLSDPRLGTIDRKMKCETCTANMAECPGHFGHLELAKPMFHIGFMKTVLSIMRCVCFNCSKILADEEDHKFKQALKIRNPKHKLRKILDASKNKTKCEGGDEIEVQGQDGEEPVKKSRGGCGAQQPKITIEGMKMNAEYKAQKKKSDDQEQLPEPVERKQTLTAERVLSVLKRISDEDCQLLGLNPKYARPDWMILQDDLTHQLAMIIRHNDNLRRQERSGAPAHIISEFAQLLQFHIATYFDNELPGQPRVCVLPKMLLFNPMFIEWLKELVEYGPHPPPGKTGAKYIIRDDGQRLDLRYLKKSSDHHLELGYKAFS</sequence>
<evidence type="ECO:0000313" key="16">
    <source>
        <dbReference type="Proteomes" id="UP001154282"/>
    </source>
</evidence>
<accession>A0AAV0RPE2</accession>
<evidence type="ECO:0000256" key="1">
    <source>
        <dbReference type="ARBA" id="ARBA00004123"/>
    </source>
</evidence>
<evidence type="ECO:0000256" key="7">
    <source>
        <dbReference type="ARBA" id="ARBA00022833"/>
    </source>
</evidence>
<keyword evidence="3 12" id="KW-0240">DNA-directed RNA polymerase</keyword>
<dbReference type="EMBL" id="CAMGYJ010000011">
    <property type="protein sequence ID" value="CAI0559455.1"/>
    <property type="molecule type" value="Genomic_DNA"/>
</dbReference>
<comment type="caution">
    <text evidence="15">The sequence shown here is derived from an EMBL/GenBank/DDBJ whole genome shotgun (WGS) entry which is preliminary data.</text>
</comment>
<dbReference type="EC" id="2.7.7.6" evidence="12"/>
<evidence type="ECO:0000256" key="13">
    <source>
        <dbReference type="SAM" id="MobiDB-lite"/>
    </source>
</evidence>
<comment type="subcellular location">
    <subcellularLocation>
        <location evidence="1">Nucleus</location>
    </subcellularLocation>
</comment>
<dbReference type="InterPro" id="IPR006592">
    <property type="entry name" value="RNA_pol_N"/>
</dbReference>
<evidence type="ECO:0000256" key="6">
    <source>
        <dbReference type="ARBA" id="ARBA00022723"/>
    </source>
</evidence>
<evidence type="ECO:0000256" key="10">
    <source>
        <dbReference type="ARBA" id="ARBA00023163"/>
    </source>
</evidence>
<keyword evidence="5 12" id="KW-0548">Nucleotidyltransferase</keyword>
<keyword evidence="6" id="KW-0479">Metal-binding</keyword>
<dbReference type="Pfam" id="PF04997">
    <property type="entry name" value="RNA_pol_Rpb1_1"/>
    <property type="match status" value="2"/>
</dbReference>
<proteinExistence type="inferred from homology"/>
<evidence type="ECO:0000256" key="3">
    <source>
        <dbReference type="ARBA" id="ARBA00022478"/>
    </source>
</evidence>
<dbReference type="PANTHER" id="PTHR19376">
    <property type="entry name" value="DNA-DIRECTED RNA POLYMERASE"/>
    <property type="match status" value="1"/>
</dbReference>
<dbReference type="GO" id="GO:0005665">
    <property type="term" value="C:RNA polymerase II, core complex"/>
    <property type="evidence" value="ECO:0007669"/>
    <property type="project" value="TreeGrafter"/>
</dbReference>
<keyword evidence="9" id="KW-0238">DNA-binding</keyword>
<dbReference type="SUPFAM" id="SSF64484">
    <property type="entry name" value="beta and beta-prime subunits of DNA dependent RNA-polymerase"/>
    <property type="match status" value="1"/>
</dbReference>
<feature type="region of interest" description="Disordered" evidence="13">
    <location>
        <begin position="189"/>
        <end position="208"/>
    </location>
</feature>
<dbReference type="InterPro" id="IPR044893">
    <property type="entry name" value="RNA_pol_Rpb1_clamp_domain"/>
</dbReference>
<evidence type="ECO:0000256" key="12">
    <source>
        <dbReference type="RuleBase" id="RU004279"/>
    </source>
</evidence>
<dbReference type="GO" id="GO:0006351">
    <property type="term" value="P:DNA-templated transcription"/>
    <property type="evidence" value="ECO:0007669"/>
    <property type="project" value="InterPro"/>
</dbReference>
<gene>
    <name evidence="15" type="ORF">LITE_LOCUS49222</name>
</gene>
<dbReference type="FunFam" id="4.10.860.120:FF:000002">
    <property type="entry name" value="DNA-directed RNA polymerase subunit"/>
    <property type="match status" value="1"/>
</dbReference>
<keyword evidence="10 12" id="KW-0804">Transcription</keyword>
<organism evidence="15 16">
    <name type="scientific">Linum tenue</name>
    <dbReference type="NCBI Taxonomy" id="586396"/>
    <lineage>
        <taxon>Eukaryota</taxon>
        <taxon>Viridiplantae</taxon>
        <taxon>Streptophyta</taxon>
        <taxon>Embryophyta</taxon>
        <taxon>Tracheophyta</taxon>
        <taxon>Spermatophyta</taxon>
        <taxon>Magnoliopsida</taxon>
        <taxon>eudicotyledons</taxon>
        <taxon>Gunneridae</taxon>
        <taxon>Pentapetalae</taxon>
        <taxon>rosids</taxon>
        <taxon>fabids</taxon>
        <taxon>Malpighiales</taxon>
        <taxon>Linaceae</taxon>
        <taxon>Linum</taxon>
    </lineage>
</organism>
<evidence type="ECO:0000259" key="14">
    <source>
        <dbReference type="SMART" id="SM00663"/>
    </source>
</evidence>
<evidence type="ECO:0000256" key="8">
    <source>
        <dbReference type="ARBA" id="ARBA00022842"/>
    </source>
</evidence>
<comment type="similarity">
    <text evidence="2 12">Belongs to the RNA polymerase beta' chain family.</text>
</comment>
<name>A0AAV0RPE2_9ROSI</name>
<reference evidence="15" key="1">
    <citation type="submission" date="2022-08" db="EMBL/GenBank/DDBJ databases">
        <authorList>
            <person name="Gutierrez-Valencia J."/>
        </authorList>
    </citation>
    <scope>NUCLEOTIDE SEQUENCE</scope>
</reference>
<dbReference type="InterPro" id="IPR045867">
    <property type="entry name" value="DNA-dir_RpoC_beta_prime"/>
</dbReference>
<evidence type="ECO:0000256" key="11">
    <source>
        <dbReference type="ARBA" id="ARBA00048552"/>
    </source>
</evidence>
<dbReference type="GO" id="GO:0003899">
    <property type="term" value="F:DNA-directed RNA polymerase activity"/>
    <property type="evidence" value="ECO:0007669"/>
    <property type="project" value="UniProtKB-EC"/>
</dbReference>
<dbReference type="Proteomes" id="UP001154282">
    <property type="component" value="Unassembled WGS sequence"/>
</dbReference>
<comment type="catalytic activity">
    <reaction evidence="11 12">
        <text>RNA(n) + a ribonucleoside 5'-triphosphate = RNA(n+1) + diphosphate</text>
        <dbReference type="Rhea" id="RHEA:21248"/>
        <dbReference type="Rhea" id="RHEA-COMP:14527"/>
        <dbReference type="Rhea" id="RHEA-COMP:17342"/>
        <dbReference type="ChEBI" id="CHEBI:33019"/>
        <dbReference type="ChEBI" id="CHEBI:61557"/>
        <dbReference type="ChEBI" id="CHEBI:140395"/>
        <dbReference type="EC" id="2.7.7.6"/>
    </reaction>
</comment>
<keyword evidence="8" id="KW-0460">Magnesium</keyword>
<evidence type="ECO:0000256" key="9">
    <source>
        <dbReference type="ARBA" id="ARBA00023125"/>
    </source>
</evidence>
<dbReference type="GO" id="GO:0003677">
    <property type="term" value="F:DNA binding"/>
    <property type="evidence" value="ECO:0007669"/>
    <property type="project" value="UniProtKB-KW"/>
</dbReference>
<dbReference type="GO" id="GO:0046872">
    <property type="term" value="F:metal ion binding"/>
    <property type="evidence" value="ECO:0007669"/>
    <property type="project" value="UniProtKB-KW"/>
</dbReference>